<proteinExistence type="predicted"/>
<dbReference type="STRING" id="745776.DGo_CA2370"/>
<evidence type="ECO:0000256" key="1">
    <source>
        <dbReference type="SAM" id="MobiDB-lite"/>
    </source>
</evidence>
<sequence>MDNHEVIESAMQGADGNEDASGLNPDPAVREEKLQEVQENLAELSGEQK</sequence>
<evidence type="ECO:0000313" key="2">
    <source>
        <dbReference type="EMBL" id="AFD26297.1"/>
    </source>
</evidence>
<evidence type="ECO:0000313" key="3">
    <source>
        <dbReference type="Proteomes" id="UP000007575"/>
    </source>
</evidence>
<accession>H8GZY5</accession>
<dbReference type="HOGENOM" id="CLU_3134805_0_0_0"/>
<dbReference type="KEGG" id="dgo:DGo_CA2370"/>
<dbReference type="EMBL" id="CP002191">
    <property type="protein sequence ID" value="AFD26297.1"/>
    <property type="molecule type" value="Genomic_DNA"/>
</dbReference>
<gene>
    <name evidence="2" type="ordered locus">DGo_CA2370</name>
</gene>
<dbReference type="Proteomes" id="UP000007575">
    <property type="component" value="Chromosome"/>
</dbReference>
<protein>
    <submittedName>
        <fullName evidence="2">Uncharacterized protein</fullName>
    </submittedName>
</protein>
<organism evidence="2 3">
    <name type="scientific">Deinococcus gobiensis (strain DSM 21396 / JCM 16679 / CGMCC 1.7299 / I-0)</name>
    <dbReference type="NCBI Taxonomy" id="745776"/>
    <lineage>
        <taxon>Bacteria</taxon>
        <taxon>Thermotogati</taxon>
        <taxon>Deinococcota</taxon>
        <taxon>Deinococci</taxon>
        <taxon>Deinococcales</taxon>
        <taxon>Deinococcaceae</taxon>
        <taxon>Deinococcus</taxon>
    </lineage>
</organism>
<dbReference type="PATRIC" id="fig|745776.4.peg.2431"/>
<reference evidence="2 3" key="1">
    <citation type="journal article" date="2012" name="PLoS ONE">
        <title>Genome sequence and transcriptome analysis of the radioresistant bacterium Deinococcus gobiensis: insights into the extreme environmental adaptations.</title>
        <authorList>
            <person name="Yuan M."/>
            <person name="Chen M."/>
            <person name="Zhang W."/>
            <person name="Lu W."/>
            <person name="Wang J."/>
            <person name="Yang M."/>
            <person name="Zhao P."/>
            <person name="Tang R."/>
            <person name="Li X."/>
            <person name="Hao Y."/>
            <person name="Zhou Z."/>
            <person name="Zhan Y."/>
            <person name="Yu H."/>
            <person name="Teng C."/>
            <person name="Yan Y."/>
            <person name="Ping S."/>
            <person name="Wang Y."/>
            <person name="Lin M."/>
        </authorList>
    </citation>
    <scope>NUCLEOTIDE SEQUENCE [LARGE SCALE GENOMIC DNA]</scope>
    <source>
        <strain evidence="2 3">I-0</strain>
    </source>
</reference>
<dbReference type="AlphaFoldDB" id="H8GZY5"/>
<feature type="region of interest" description="Disordered" evidence="1">
    <location>
        <begin position="1"/>
        <end position="28"/>
    </location>
</feature>
<name>H8GZY5_DEIGI</name>
<keyword evidence="3" id="KW-1185">Reference proteome</keyword>